<proteinExistence type="predicted"/>
<evidence type="ECO:0000313" key="3">
    <source>
        <dbReference type="Proteomes" id="UP000600026"/>
    </source>
</evidence>
<keyword evidence="1" id="KW-0812">Transmembrane</keyword>
<comment type="caution">
    <text evidence="2">The sequence shown here is derived from an EMBL/GenBank/DDBJ whole genome shotgun (WGS) entry which is preliminary data.</text>
</comment>
<keyword evidence="1" id="KW-0472">Membrane</keyword>
<dbReference type="AlphaFoldDB" id="A0A919H3N1"/>
<dbReference type="Proteomes" id="UP000600026">
    <property type="component" value="Unassembled WGS sequence"/>
</dbReference>
<reference evidence="2" key="1">
    <citation type="submission" date="2020-09" db="EMBL/GenBank/DDBJ databases">
        <title>Whole genome shotgun sequence of Streptomyces xanthophaeus NBRC 12829.</title>
        <authorList>
            <person name="Komaki H."/>
            <person name="Tamura T."/>
        </authorList>
    </citation>
    <scope>NUCLEOTIDE SEQUENCE</scope>
    <source>
        <strain evidence="2">NBRC 12829</strain>
    </source>
</reference>
<gene>
    <name evidence="2" type="ORF">Sxan_58710</name>
</gene>
<evidence type="ECO:0000256" key="1">
    <source>
        <dbReference type="SAM" id="Phobius"/>
    </source>
</evidence>
<keyword evidence="3" id="KW-1185">Reference proteome</keyword>
<dbReference type="RefSeq" id="WP_031141451.1">
    <property type="nucleotide sequence ID" value="NZ_BNEE01000006.1"/>
</dbReference>
<organism evidence="2 3">
    <name type="scientific">Streptomyces xanthophaeus</name>
    <dbReference type="NCBI Taxonomy" id="67385"/>
    <lineage>
        <taxon>Bacteria</taxon>
        <taxon>Bacillati</taxon>
        <taxon>Actinomycetota</taxon>
        <taxon>Actinomycetes</taxon>
        <taxon>Kitasatosporales</taxon>
        <taxon>Streptomycetaceae</taxon>
        <taxon>Streptomyces</taxon>
    </lineage>
</organism>
<feature type="transmembrane region" description="Helical" evidence="1">
    <location>
        <begin position="21"/>
        <end position="38"/>
    </location>
</feature>
<keyword evidence="1" id="KW-1133">Transmembrane helix</keyword>
<accession>A0A919H3N1</accession>
<feature type="transmembrane region" description="Helical" evidence="1">
    <location>
        <begin position="44"/>
        <end position="62"/>
    </location>
</feature>
<protein>
    <submittedName>
        <fullName evidence="2">Uncharacterized protein</fullName>
    </submittedName>
</protein>
<name>A0A919H3N1_9ACTN</name>
<dbReference type="EMBL" id="BNEE01000006">
    <property type="protein sequence ID" value="GHI88507.1"/>
    <property type="molecule type" value="Genomic_DNA"/>
</dbReference>
<sequence length="78" mass="8254">MSRDGAGRTVRLQLPGLPETTAAVSTGTVLTALLTGAVPPDSRLVWPLVVLALGFLAYDIGVRAVRRRAEKAEENPTI</sequence>
<evidence type="ECO:0000313" key="2">
    <source>
        <dbReference type="EMBL" id="GHI88507.1"/>
    </source>
</evidence>